<keyword evidence="1" id="KW-0676">Redox-active center</keyword>
<dbReference type="CDD" id="cd02966">
    <property type="entry name" value="TlpA_like_family"/>
    <property type="match status" value="1"/>
</dbReference>
<organism evidence="4 5">
    <name type="scientific">Flavilitoribacter nigricans (strain ATCC 23147 / DSM 23189 / NBRC 102662 / NCIMB 1420 / SS-2)</name>
    <name type="common">Lewinella nigricans</name>
    <dbReference type="NCBI Taxonomy" id="1122177"/>
    <lineage>
        <taxon>Bacteria</taxon>
        <taxon>Pseudomonadati</taxon>
        <taxon>Bacteroidota</taxon>
        <taxon>Saprospiria</taxon>
        <taxon>Saprospirales</taxon>
        <taxon>Lewinellaceae</taxon>
        <taxon>Flavilitoribacter</taxon>
    </lineage>
</organism>
<evidence type="ECO:0000313" key="5">
    <source>
        <dbReference type="Proteomes" id="UP000223913"/>
    </source>
</evidence>
<reference evidence="4 5" key="1">
    <citation type="submission" date="2017-10" db="EMBL/GenBank/DDBJ databases">
        <title>The draft genome sequence of Lewinella nigricans NBRC 102662.</title>
        <authorList>
            <person name="Wang K."/>
        </authorList>
    </citation>
    <scope>NUCLEOTIDE SEQUENCE [LARGE SCALE GENOMIC DNA]</scope>
    <source>
        <strain evidence="4 5">NBRC 102662</strain>
    </source>
</reference>
<keyword evidence="2" id="KW-0732">Signal</keyword>
<dbReference type="InterPro" id="IPR017937">
    <property type="entry name" value="Thioredoxin_CS"/>
</dbReference>
<dbReference type="RefSeq" id="WP_099149753.1">
    <property type="nucleotide sequence ID" value="NZ_PDUD01000017.1"/>
</dbReference>
<accession>A0A2D0NDL7</accession>
<dbReference type="GO" id="GO:0016209">
    <property type="term" value="F:antioxidant activity"/>
    <property type="evidence" value="ECO:0007669"/>
    <property type="project" value="InterPro"/>
</dbReference>
<evidence type="ECO:0000256" key="1">
    <source>
        <dbReference type="ARBA" id="ARBA00023284"/>
    </source>
</evidence>
<feature type="chain" id="PRO_5012813261" description="Thioredoxin domain-containing protein" evidence="2">
    <location>
        <begin position="24"/>
        <end position="370"/>
    </location>
</feature>
<keyword evidence="5" id="KW-1185">Reference proteome</keyword>
<dbReference type="Pfam" id="PF00578">
    <property type="entry name" value="AhpC-TSA"/>
    <property type="match status" value="1"/>
</dbReference>
<protein>
    <recommendedName>
        <fullName evidence="3">Thioredoxin domain-containing protein</fullName>
    </recommendedName>
</protein>
<dbReference type="Proteomes" id="UP000223913">
    <property type="component" value="Unassembled WGS sequence"/>
</dbReference>
<dbReference type="PROSITE" id="PS51352">
    <property type="entry name" value="THIOREDOXIN_2"/>
    <property type="match status" value="1"/>
</dbReference>
<dbReference type="PANTHER" id="PTHR42852:SF13">
    <property type="entry name" value="PROTEIN DIPZ"/>
    <property type="match status" value="1"/>
</dbReference>
<dbReference type="PROSITE" id="PS00194">
    <property type="entry name" value="THIOREDOXIN_1"/>
    <property type="match status" value="1"/>
</dbReference>
<dbReference type="GO" id="GO:0016491">
    <property type="term" value="F:oxidoreductase activity"/>
    <property type="evidence" value="ECO:0007669"/>
    <property type="project" value="InterPro"/>
</dbReference>
<dbReference type="Gene3D" id="3.40.30.10">
    <property type="entry name" value="Glutaredoxin"/>
    <property type="match status" value="1"/>
</dbReference>
<dbReference type="AlphaFoldDB" id="A0A2D0NDL7"/>
<dbReference type="SUPFAM" id="SSF52833">
    <property type="entry name" value="Thioredoxin-like"/>
    <property type="match status" value="1"/>
</dbReference>
<sequence length="370" mass="42495">MKILKLACLLLLTAAPFVLTAQSAEEVVEQYQNSLEKIQSLAYDVRQLDTFVSGHVWDYPGQVVLIREENDPVLGFHFMASKGEIERGALYDGSRMFELKFEPKTYELESRPGPHMMGAAAAQLVVPEMMAYQDTVQPVLSTENELYVLTYHFPDLTEYGVAERKKVIQLDQRTYLPVKVVSSQVSLGKKQVITRFISNVEINKEQHLEKLDKTFLENFEPEVQEDRKNLHQDLLSTTVKDIEFRDFTGKSVSLQAKKGKVILLDFWEVWCGPCRQSMPEVQALHDQYRTEGLEVIAILMDKDSQDSAQLLLDKKGYNFPQLVGNESIREYFKVFAIPQYVLIDKEGIIRHIYTGYDDSIVENVQELLKL</sequence>
<feature type="domain" description="Thioredoxin" evidence="3">
    <location>
        <begin position="233"/>
        <end position="370"/>
    </location>
</feature>
<evidence type="ECO:0000313" key="4">
    <source>
        <dbReference type="EMBL" id="PHN06498.1"/>
    </source>
</evidence>
<comment type="caution">
    <text evidence="4">The sequence shown here is derived from an EMBL/GenBank/DDBJ whole genome shotgun (WGS) entry which is preliminary data.</text>
</comment>
<dbReference type="PANTHER" id="PTHR42852">
    <property type="entry name" value="THIOL:DISULFIDE INTERCHANGE PROTEIN DSBE"/>
    <property type="match status" value="1"/>
</dbReference>
<feature type="signal peptide" evidence="2">
    <location>
        <begin position="1"/>
        <end position="23"/>
    </location>
</feature>
<proteinExistence type="predicted"/>
<dbReference type="OrthoDB" id="9815205at2"/>
<gene>
    <name evidence="4" type="ORF">CRP01_09320</name>
</gene>
<dbReference type="InterPro" id="IPR050553">
    <property type="entry name" value="Thioredoxin_ResA/DsbE_sf"/>
</dbReference>
<dbReference type="InterPro" id="IPR013766">
    <property type="entry name" value="Thioredoxin_domain"/>
</dbReference>
<dbReference type="InterPro" id="IPR000866">
    <property type="entry name" value="AhpC/TSA"/>
</dbReference>
<evidence type="ECO:0000259" key="3">
    <source>
        <dbReference type="PROSITE" id="PS51352"/>
    </source>
</evidence>
<name>A0A2D0NDL7_FLAN2</name>
<evidence type="ECO:0000256" key="2">
    <source>
        <dbReference type="SAM" id="SignalP"/>
    </source>
</evidence>
<dbReference type="InterPro" id="IPR036249">
    <property type="entry name" value="Thioredoxin-like_sf"/>
</dbReference>
<dbReference type="EMBL" id="PDUD01000017">
    <property type="protein sequence ID" value="PHN06498.1"/>
    <property type="molecule type" value="Genomic_DNA"/>
</dbReference>